<dbReference type="Proteomes" id="UP000190951">
    <property type="component" value="Chromosome"/>
</dbReference>
<protein>
    <submittedName>
        <fullName evidence="1">Uncharacterized protein</fullName>
    </submittedName>
</protein>
<evidence type="ECO:0000313" key="2">
    <source>
        <dbReference type="Proteomes" id="UP000190951"/>
    </source>
</evidence>
<dbReference type="STRING" id="84029.CROST_05420"/>
<dbReference type="Gene3D" id="2.30.320.10">
    <property type="entry name" value="YwqG-like"/>
    <property type="match status" value="1"/>
</dbReference>
<organism evidence="1 2">
    <name type="scientific">Clostridium felsineum</name>
    <dbReference type="NCBI Taxonomy" id="36839"/>
    <lineage>
        <taxon>Bacteria</taxon>
        <taxon>Bacillati</taxon>
        <taxon>Bacillota</taxon>
        <taxon>Clostridia</taxon>
        <taxon>Eubacteriales</taxon>
        <taxon>Clostridiaceae</taxon>
        <taxon>Clostridium</taxon>
    </lineage>
</organism>
<dbReference type="KEGG" id="crw:CROST_027430"/>
<sequence length="429" mass="49697">MNKEDVLRIPCKNSECKGMPLLSTAQKTGGYCMPCFTEIKRKEKEKYIKKNRKDINLYEGITDLVEILIIMHNPKKYDPLKNYLPYEKTVEEIYEALTLEDIQKLKGYVIQLIKEKQIDKAEEIIIELACFTKVALTDCLEILIKSKNYRPSIAFKGASGEVRDVLIEEIEKNENDRNELLLALSWIGDKRIVSLFNEWKSQPPVWKEKLYIEPEEYALEAGWELDEKGKKRELFYKESYALVDALKINKNNNPVKILSNLEERCPWCNSPLIVLFEFDLSHPSLEFLKLSGKRLRIATCDICTCYGTIYTEIDGEGNYKWSSFNKKPSYLKDVEDEEEIQYNNNLVLAQEKRSCYHAASPFAQTSISQIGGHPTWLQDAEYPKCPKCNKSMKFIGQIDSEDVMEYGEGVKYAFICEECNIAATNYQQT</sequence>
<evidence type="ECO:0000313" key="1">
    <source>
        <dbReference type="EMBL" id="URZ12026.1"/>
    </source>
</evidence>
<accession>A0A1S8M7J4</accession>
<gene>
    <name evidence="1" type="ORF">CROST_027430</name>
</gene>
<proteinExistence type="predicted"/>
<name>A0A1S8M7J4_9CLOT</name>
<reference evidence="1 2" key="1">
    <citation type="submission" date="2022-04" db="EMBL/GenBank/DDBJ databases">
        <title>Genome sequence of C. roseum typestrain.</title>
        <authorList>
            <person name="Poehlein A."/>
            <person name="Schoch T."/>
            <person name="Duerre P."/>
            <person name="Daniel R."/>
        </authorList>
    </citation>
    <scope>NUCLEOTIDE SEQUENCE [LARGE SCALE GENOMIC DNA]</scope>
    <source>
        <strain evidence="1 2">DSM 7320</strain>
    </source>
</reference>
<dbReference type="AlphaFoldDB" id="A0A1S8M7J4"/>
<keyword evidence="2" id="KW-1185">Reference proteome</keyword>
<dbReference type="EMBL" id="CP096983">
    <property type="protein sequence ID" value="URZ12026.1"/>
    <property type="molecule type" value="Genomic_DNA"/>
</dbReference>